<organism evidence="3 4">
    <name type="scientific">Pseudocohnilembus persalinus</name>
    <name type="common">Ciliate</name>
    <dbReference type="NCBI Taxonomy" id="266149"/>
    <lineage>
        <taxon>Eukaryota</taxon>
        <taxon>Sar</taxon>
        <taxon>Alveolata</taxon>
        <taxon>Ciliophora</taxon>
        <taxon>Intramacronucleata</taxon>
        <taxon>Oligohymenophorea</taxon>
        <taxon>Scuticociliatia</taxon>
        <taxon>Philasterida</taxon>
        <taxon>Pseudocohnilembidae</taxon>
        <taxon>Pseudocohnilembus</taxon>
    </lineage>
</organism>
<dbReference type="AlphaFoldDB" id="A0A0V0QE94"/>
<evidence type="ECO:0000313" key="3">
    <source>
        <dbReference type="EMBL" id="KRX00519.1"/>
    </source>
</evidence>
<proteinExistence type="predicted"/>
<protein>
    <recommendedName>
        <fullName evidence="2">SIN1-type PH domain-containing protein</fullName>
    </recommendedName>
</protein>
<dbReference type="EMBL" id="LDAU01000187">
    <property type="protein sequence ID" value="KRX00519.1"/>
    <property type="molecule type" value="Genomic_DNA"/>
</dbReference>
<evidence type="ECO:0000256" key="1">
    <source>
        <dbReference type="SAM" id="MobiDB-lite"/>
    </source>
</evidence>
<dbReference type="Pfam" id="PF16979">
    <property type="entry name" value="SIN1_PH"/>
    <property type="match status" value="1"/>
</dbReference>
<feature type="domain" description="SIN1-type PH" evidence="2">
    <location>
        <begin position="155"/>
        <end position="262"/>
    </location>
</feature>
<dbReference type="InterPro" id="IPR031313">
    <property type="entry name" value="Sin1_PH_dom"/>
</dbReference>
<dbReference type="Proteomes" id="UP000054937">
    <property type="component" value="Unassembled WGS sequence"/>
</dbReference>
<dbReference type="OrthoDB" id="313535at2759"/>
<name>A0A0V0QE94_PSEPJ</name>
<sequence>MENCIQQLSFLSDKQIVKVELRSENIQTIMKFSKKQNVKDLFQQIRKKFSQFNPKKYIIVNQSAQNDKSSYVIDQNFPLQKLQNGEIVFIKKKFADSPKKKKKKSSLNFEFKLNKPISTNDSEKSDEKNTGQQQKQQENDEKHFQGPISEVWAYNYEEFNVQRINTKGEKIQRIIGIDYDKVYNLFIQEQQQGIVKYLWNTYQTYSLPSDVSISQIKDLQKIGAKQFQFNVPYYNILKTFKFETKSTYDCEYILAKLSYLISHQQKQKASQERNYNMYKYGQSII</sequence>
<keyword evidence="4" id="KW-1185">Reference proteome</keyword>
<dbReference type="Gene3D" id="2.30.29.30">
    <property type="entry name" value="Pleckstrin-homology domain (PH domain)/Phosphotyrosine-binding domain (PTB)"/>
    <property type="match status" value="1"/>
</dbReference>
<reference evidence="3 4" key="1">
    <citation type="journal article" date="2015" name="Sci. Rep.">
        <title>Genome of the facultative scuticociliatosis pathogen Pseudocohnilembus persalinus provides insight into its virulence through horizontal gene transfer.</title>
        <authorList>
            <person name="Xiong J."/>
            <person name="Wang G."/>
            <person name="Cheng J."/>
            <person name="Tian M."/>
            <person name="Pan X."/>
            <person name="Warren A."/>
            <person name="Jiang C."/>
            <person name="Yuan D."/>
            <person name="Miao W."/>
        </authorList>
    </citation>
    <scope>NUCLEOTIDE SEQUENCE [LARGE SCALE GENOMIC DNA]</scope>
    <source>
        <strain evidence="3">36N120E</strain>
    </source>
</reference>
<comment type="caution">
    <text evidence="3">The sequence shown here is derived from an EMBL/GenBank/DDBJ whole genome shotgun (WGS) entry which is preliminary data.</text>
</comment>
<evidence type="ECO:0000313" key="4">
    <source>
        <dbReference type="Proteomes" id="UP000054937"/>
    </source>
</evidence>
<gene>
    <name evidence="3" type="ORF">PPERSA_06162</name>
</gene>
<dbReference type="OMA" id="STYDCEY"/>
<accession>A0A0V0QE94</accession>
<evidence type="ECO:0000259" key="2">
    <source>
        <dbReference type="Pfam" id="PF16979"/>
    </source>
</evidence>
<dbReference type="InterPro" id="IPR011993">
    <property type="entry name" value="PH-like_dom_sf"/>
</dbReference>
<feature type="region of interest" description="Disordered" evidence="1">
    <location>
        <begin position="116"/>
        <end position="142"/>
    </location>
</feature>
<dbReference type="InParanoid" id="A0A0V0QE94"/>